<dbReference type="SMART" id="SM00530">
    <property type="entry name" value="HTH_XRE"/>
    <property type="match status" value="1"/>
</dbReference>
<dbReference type="Pfam" id="PF01381">
    <property type="entry name" value="HTH_3"/>
    <property type="match status" value="1"/>
</dbReference>
<dbReference type="PANTHER" id="PTHR43236">
    <property type="entry name" value="ANTITOXIN HIGA1"/>
    <property type="match status" value="1"/>
</dbReference>
<dbReference type="Gene3D" id="1.10.260.40">
    <property type="entry name" value="lambda repressor-like DNA-binding domains"/>
    <property type="match status" value="1"/>
</dbReference>
<sequence>MLALAREAAGLTQKDLATTSGVSQSQISKAENGLAALSEEDADALAEATGVSPHLLSWNDQVHGLGTASFFHRKQHSLSQKALRKIQGQVTLLAMRSQRLAHGLTFESPLSLPHFDLDSGITPAEAAQRLRAHWRCPMGPLQGLIDHAEAAGAIVARRDFDTHRIDAISIWDPGESPLIVLNWSLSPSRQRFVVAHEIGHLVLHEGVPPRDDAEKEADAFAEELLLPRSELQRELVGLDVKRAFELKPYWQVPAQSIILRAEHLGVITQRRSRSLHAYMNKLGYLRRGQEPLEFAREEPAIVNEMVRIHKEEHRYSVQDMVSILGLASPRQLGEFEGDSRDGLRIVH</sequence>
<reference evidence="3" key="1">
    <citation type="submission" date="2020-03" db="EMBL/GenBank/DDBJ databases">
        <title>Phycicoccus flavus sp. nov., a novel endophytic actinobacterium isolated from branch of Kandelia candel.</title>
        <authorList>
            <person name="Tuo L."/>
        </authorList>
    </citation>
    <scope>NUCLEOTIDE SEQUENCE</scope>
    <source>
        <strain evidence="3">CMS6Z-2</strain>
    </source>
</reference>
<dbReference type="AlphaFoldDB" id="A0A8T6R2U2"/>
<evidence type="ECO:0000313" key="4">
    <source>
        <dbReference type="Proteomes" id="UP000287866"/>
    </source>
</evidence>
<dbReference type="Proteomes" id="UP000287866">
    <property type="component" value="Unassembled WGS sequence"/>
</dbReference>
<dbReference type="SUPFAM" id="SSF47413">
    <property type="entry name" value="lambda repressor-like DNA-binding domains"/>
    <property type="match status" value="1"/>
</dbReference>
<dbReference type="InterPro" id="IPR010359">
    <property type="entry name" value="IrrE_HExxH"/>
</dbReference>
<evidence type="ECO:0000259" key="2">
    <source>
        <dbReference type="PROSITE" id="PS50943"/>
    </source>
</evidence>
<accession>A0A8T6R2U2</accession>
<name>A0A8T6R2U2_9MICO</name>
<keyword evidence="4" id="KW-1185">Reference proteome</keyword>
<dbReference type="Gene3D" id="1.10.10.2910">
    <property type="match status" value="1"/>
</dbReference>
<evidence type="ECO:0000256" key="1">
    <source>
        <dbReference type="ARBA" id="ARBA00007227"/>
    </source>
</evidence>
<dbReference type="RefSeq" id="WP_164896052.1">
    <property type="nucleotide sequence ID" value="NZ_SAYU02000037.1"/>
</dbReference>
<dbReference type="PANTHER" id="PTHR43236:SF1">
    <property type="entry name" value="BLL7220 PROTEIN"/>
    <property type="match status" value="1"/>
</dbReference>
<dbReference type="EMBL" id="SAYU02000037">
    <property type="protein sequence ID" value="NHA68769.1"/>
    <property type="molecule type" value="Genomic_DNA"/>
</dbReference>
<dbReference type="CDD" id="cd00093">
    <property type="entry name" value="HTH_XRE"/>
    <property type="match status" value="1"/>
</dbReference>
<proteinExistence type="inferred from homology"/>
<dbReference type="InterPro" id="IPR052345">
    <property type="entry name" value="Rad_response_metalloprotease"/>
</dbReference>
<dbReference type="InterPro" id="IPR010982">
    <property type="entry name" value="Lambda_DNA-bd_dom_sf"/>
</dbReference>
<comment type="caution">
    <text evidence="3">The sequence shown here is derived from an EMBL/GenBank/DDBJ whole genome shotgun (WGS) entry which is preliminary data.</text>
</comment>
<dbReference type="PROSITE" id="PS50943">
    <property type="entry name" value="HTH_CROC1"/>
    <property type="match status" value="1"/>
</dbReference>
<dbReference type="InterPro" id="IPR001387">
    <property type="entry name" value="Cro/C1-type_HTH"/>
</dbReference>
<dbReference type="GO" id="GO:0003677">
    <property type="term" value="F:DNA binding"/>
    <property type="evidence" value="ECO:0007669"/>
    <property type="project" value="InterPro"/>
</dbReference>
<evidence type="ECO:0000313" key="3">
    <source>
        <dbReference type="EMBL" id="NHA68769.1"/>
    </source>
</evidence>
<feature type="domain" description="HTH cro/C1-type" evidence="2">
    <location>
        <begin position="2"/>
        <end position="56"/>
    </location>
</feature>
<protein>
    <submittedName>
        <fullName evidence="3">ImmA/IrrE family metallo-endopeptidase</fullName>
    </submittedName>
</protein>
<comment type="similarity">
    <text evidence="1">Belongs to the short-chain fatty acyl-CoA assimilation regulator (ScfR) family.</text>
</comment>
<gene>
    <name evidence="3" type="ORF">EPD83_012025</name>
</gene>
<dbReference type="Pfam" id="PF06114">
    <property type="entry name" value="Peptidase_M78"/>
    <property type="match status" value="1"/>
</dbReference>
<organism evidence="3 4">
    <name type="scientific">Phycicoccus flavus</name>
    <dbReference type="NCBI Taxonomy" id="2502783"/>
    <lineage>
        <taxon>Bacteria</taxon>
        <taxon>Bacillati</taxon>
        <taxon>Actinomycetota</taxon>
        <taxon>Actinomycetes</taxon>
        <taxon>Micrococcales</taxon>
        <taxon>Intrasporangiaceae</taxon>
        <taxon>Phycicoccus</taxon>
    </lineage>
</organism>